<dbReference type="InterPro" id="IPR006153">
    <property type="entry name" value="Cation/H_exchanger_TM"/>
</dbReference>
<feature type="transmembrane region" description="Helical" evidence="8">
    <location>
        <begin position="248"/>
        <end position="265"/>
    </location>
</feature>
<dbReference type="InterPro" id="IPR014729">
    <property type="entry name" value="Rossmann-like_a/b/a_fold"/>
</dbReference>
<evidence type="ECO:0000256" key="4">
    <source>
        <dbReference type="ARBA" id="ARBA00022692"/>
    </source>
</evidence>
<dbReference type="OMA" id="CFASHTL"/>
<feature type="transmembrane region" description="Helical" evidence="8">
    <location>
        <begin position="340"/>
        <end position="359"/>
    </location>
</feature>
<sequence length="687" mass="74584">MPLLMFDSLAGFPLEDPIYVFTLSLAVFLVGPLLIKRLGQPGIVGIVLFGVVIGPDGTGLVAHSDAIELLGTVGLVYLLFTVGLELNLRGFFRAPENAALFGLASFFLPLTAGVVVCTTVLGFEFWPALLLSAVFASHTLLAYPIVNRYDITQNDAVTAVFGGILFTDTLALTLLAIVLGVAEGGGLSPLLIGQVVGSLVILFATVWLVVPPIARWFFYNLSDESYFEFLFVLVVVFAGASLAEILGLDGILGAFIAGVAFNRLIPQGNTLMNRIEFVGNAFFIPFFLLHVGMLVDVGVILDGPRTLQVAAVIVVTMLVTKFVAAWVVGGILSFDLTERAVMFGLSSGQAAAALAITLLGVEAGLFGAAELNAVVLMLLVTALVSPWVTERYSQQLALSDDTDLEGEDVADPRILLPLPPDSENRRDLLEFGFVLRDDSGTNPIHLLSVVRPNWSGKTEANVETVERQLDDLAEFAYAAEAPLEIETRVNHNVASGIARGAVETRSDLVILGWTPSKTFGEKVFGSIIDQVLDRTTIPVYVTHFGHPVNTTGHIRVVVPRGLDHHDGFYEGVYKIKRLADKLGVPITVYVFEERTHRYEQLFDLVEIDISAEFETVSDWDELQSDLQTASEPTDLVVTLSPRGGGVGWDDELETLPNRLVELPSQSFVVSYLREGEPDYDSQFLRID</sequence>
<gene>
    <name evidence="11" type="ORF">SAMN05443661_101210</name>
</gene>
<keyword evidence="5 8" id="KW-1133">Transmembrane helix</keyword>
<feature type="transmembrane region" description="Helical" evidence="8">
    <location>
        <begin position="158"/>
        <end position="179"/>
    </location>
</feature>
<evidence type="ECO:0000256" key="7">
    <source>
        <dbReference type="ARBA" id="ARBA00023136"/>
    </source>
</evidence>
<evidence type="ECO:0000256" key="6">
    <source>
        <dbReference type="ARBA" id="ARBA00023065"/>
    </source>
</evidence>
<feature type="transmembrane region" description="Helical" evidence="8">
    <location>
        <begin position="42"/>
        <end position="63"/>
    </location>
</feature>
<keyword evidence="4 8" id="KW-0812">Transmembrane</keyword>
<evidence type="ECO:0000313" key="12">
    <source>
        <dbReference type="Proteomes" id="UP000182829"/>
    </source>
</evidence>
<evidence type="ECO:0000313" key="11">
    <source>
        <dbReference type="EMBL" id="SFI53680.1"/>
    </source>
</evidence>
<dbReference type="GO" id="GO:1902600">
    <property type="term" value="P:proton transmembrane transport"/>
    <property type="evidence" value="ECO:0007669"/>
    <property type="project" value="InterPro"/>
</dbReference>
<organism evidence="11 12">
    <name type="scientific">Natronobacterium gregoryi</name>
    <dbReference type="NCBI Taxonomy" id="44930"/>
    <lineage>
        <taxon>Archaea</taxon>
        <taxon>Methanobacteriati</taxon>
        <taxon>Methanobacteriota</taxon>
        <taxon>Stenosarchaea group</taxon>
        <taxon>Halobacteria</taxon>
        <taxon>Halobacteriales</taxon>
        <taxon>Natrialbaceae</taxon>
        <taxon>Natronobacterium</taxon>
    </lineage>
</organism>
<dbReference type="PANTHER" id="PTHR43562:SF4">
    <property type="entry name" value="NA(+)_H(+) ANTIPORTER NHAS5"/>
    <property type="match status" value="1"/>
</dbReference>
<evidence type="ECO:0000259" key="9">
    <source>
        <dbReference type="Pfam" id="PF00582"/>
    </source>
</evidence>
<dbReference type="InterPro" id="IPR038770">
    <property type="entry name" value="Na+/solute_symporter_sf"/>
</dbReference>
<keyword evidence="2" id="KW-0813">Transport</keyword>
<evidence type="ECO:0000256" key="1">
    <source>
        <dbReference type="ARBA" id="ARBA00004141"/>
    </source>
</evidence>
<feature type="transmembrane region" description="Helical" evidence="8">
    <location>
        <begin position="226"/>
        <end position="242"/>
    </location>
</feature>
<reference evidence="11 12" key="1">
    <citation type="submission" date="2016-10" db="EMBL/GenBank/DDBJ databases">
        <authorList>
            <person name="de Groot N.N."/>
        </authorList>
    </citation>
    <scope>NUCLEOTIDE SEQUENCE [LARGE SCALE GENOMIC DNA]</scope>
    <source>
        <strain evidence="11 12">SP2</strain>
    </source>
</reference>
<keyword evidence="6" id="KW-0406">Ion transport</keyword>
<accession>A0A1I3J0G9</accession>
<dbReference type="CDD" id="cd00293">
    <property type="entry name" value="USP-like"/>
    <property type="match status" value="1"/>
</dbReference>
<feature type="transmembrane region" description="Helical" evidence="8">
    <location>
        <begin position="307"/>
        <end position="328"/>
    </location>
</feature>
<protein>
    <submittedName>
        <fullName evidence="11">Transporter, CPA2 family</fullName>
    </submittedName>
</protein>
<dbReference type="Pfam" id="PF00582">
    <property type="entry name" value="Usp"/>
    <property type="match status" value="1"/>
</dbReference>
<comment type="subcellular location">
    <subcellularLocation>
        <location evidence="1">Membrane</location>
        <topology evidence="1">Multi-pass membrane protein</topology>
    </subcellularLocation>
</comment>
<name>A0A1I3J0G9_9EURY</name>
<dbReference type="EMBL" id="FORO01000001">
    <property type="protein sequence ID" value="SFI53680.1"/>
    <property type="molecule type" value="Genomic_DNA"/>
</dbReference>
<feature type="transmembrane region" description="Helical" evidence="8">
    <location>
        <begin position="18"/>
        <end position="35"/>
    </location>
</feature>
<dbReference type="GO" id="GO:0015297">
    <property type="term" value="F:antiporter activity"/>
    <property type="evidence" value="ECO:0007669"/>
    <property type="project" value="UniProtKB-KW"/>
</dbReference>
<dbReference type="Gene3D" id="1.20.1530.20">
    <property type="match status" value="1"/>
</dbReference>
<evidence type="ECO:0000259" key="10">
    <source>
        <dbReference type="Pfam" id="PF00999"/>
    </source>
</evidence>
<dbReference type="Proteomes" id="UP000182829">
    <property type="component" value="Unassembled WGS sequence"/>
</dbReference>
<dbReference type="RefSeq" id="WP_015233784.1">
    <property type="nucleotide sequence ID" value="NZ_FORO01000001.1"/>
</dbReference>
<evidence type="ECO:0000256" key="3">
    <source>
        <dbReference type="ARBA" id="ARBA00022449"/>
    </source>
</evidence>
<evidence type="ECO:0000256" key="2">
    <source>
        <dbReference type="ARBA" id="ARBA00022448"/>
    </source>
</evidence>
<feature type="transmembrane region" description="Helical" evidence="8">
    <location>
        <begin position="100"/>
        <end position="123"/>
    </location>
</feature>
<dbReference type="Pfam" id="PF00999">
    <property type="entry name" value="Na_H_Exchanger"/>
    <property type="match status" value="1"/>
</dbReference>
<dbReference type="Gene3D" id="3.40.50.620">
    <property type="entry name" value="HUPs"/>
    <property type="match status" value="1"/>
</dbReference>
<dbReference type="InterPro" id="IPR006016">
    <property type="entry name" value="UspA"/>
</dbReference>
<dbReference type="OrthoDB" id="12029at2157"/>
<dbReference type="GeneID" id="14210166"/>
<dbReference type="PANTHER" id="PTHR43562">
    <property type="entry name" value="NAPA-TYPE SODIUM/HYDROGEN ANTIPORTER"/>
    <property type="match status" value="1"/>
</dbReference>
<feature type="transmembrane region" description="Helical" evidence="8">
    <location>
        <begin position="365"/>
        <end position="388"/>
    </location>
</feature>
<keyword evidence="7 8" id="KW-0472">Membrane</keyword>
<evidence type="ECO:0000256" key="8">
    <source>
        <dbReference type="SAM" id="Phobius"/>
    </source>
</evidence>
<proteinExistence type="predicted"/>
<feature type="transmembrane region" description="Helical" evidence="8">
    <location>
        <begin position="277"/>
        <end position="301"/>
    </location>
</feature>
<feature type="transmembrane region" description="Helical" evidence="8">
    <location>
        <begin position="129"/>
        <end position="146"/>
    </location>
</feature>
<dbReference type="GO" id="GO:0016020">
    <property type="term" value="C:membrane"/>
    <property type="evidence" value="ECO:0007669"/>
    <property type="project" value="UniProtKB-SubCell"/>
</dbReference>
<feature type="domain" description="UspA" evidence="9">
    <location>
        <begin position="413"/>
        <end position="542"/>
    </location>
</feature>
<feature type="domain" description="Cation/H+ exchanger transmembrane" evidence="10">
    <location>
        <begin position="26"/>
        <end position="388"/>
    </location>
</feature>
<feature type="transmembrane region" description="Helical" evidence="8">
    <location>
        <begin position="191"/>
        <end position="214"/>
    </location>
</feature>
<evidence type="ECO:0000256" key="5">
    <source>
        <dbReference type="ARBA" id="ARBA00022989"/>
    </source>
</evidence>
<feature type="transmembrane region" description="Helical" evidence="8">
    <location>
        <begin position="69"/>
        <end position="88"/>
    </location>
</feature>
<dbReference type="AlphaFoldDB" id="A0A1I3J0G9"/>
<keyword evidence="3" id="KW-0050">Antiport</keyword>
<dbReference type="SUPFAM" id="SSF52402">
    <property type="entry name" value="Adenine nucleotide alpha hydrolases-like"/>
    <property type="match status" value="1"/>
</dbReference>